<dbReference type="InterPro" id="IPR036291">
    <property type="entry name" value="NAD(P)-bd_dom_sf"/>
</dbReference>
<protein>
    <submittedName>
        <fullName evidence="3">Gfo/Idh/MocA family protein</fullName>
    </submittedName>
</protein>
<organism evidence="3 4">
    <name type="scientific">Halalkalibacter kiskunsagensis</name>
    <dbReference type="NCBI Taxonomy" id="1548599"/>
    <lineage>
        <taxon>Bacteria</taxon>
        <taxon>Bacillati</taxon>
        <taxon>Bacillota</taxon>
        <taxon>Bacilli</taxon>
        <taxon>Bacillales</taxon>
        <taxon>Bacillaceae</taxon>
        <taxon>Halalkalibacter</taxon>
    </lineage>
</organism>
<dbReference type="Proteomes" id="UP001589838">
    <property type="component" value="Unassembled WGS sequence"/>
</dbReference>
<name>A0ABV6KFT0_9BACI</name>
<dbReference type="EMBL" id="JBHLUX010000039">
    <property type="protein sequence ID" value="MFC0472176.1"/>
    <property type="molecule type" value="Genomic_DNA"/>
</dbReference>
<dbReference type="InterPro" id="IPR051450">
    <property type="entry name" value="Gfo/Idh/MocA_Oxidoreductases"/>
</dbReference>
<evidence type="ECO:0000313" key="4">
    <source>
        <dbReference type="Proteomes" id="UP001589838"/>
    </source>
</evidence>
<dbReference type="InterPro" id="IPR000683">
    <property type="entry name" value="Gfo/Idh/MocA-like_OxRdtase_N"/>
</dbReference>
<dbReference type="SUPFAM" id="SSF55347">
    <property type="entry name" value="Glyceraldehyde-3-phosphate dehydrogenase-like, C-terminal domain"/>
    <property type="match status" value="1"/>
</dbReference>
<gene>
    <name evidence="3" type="ORF">ACFFHM_17115</name>
</gene>
<dbReference type="SUPFAM" id="SSF51735">
    <property type="entry name" value="NAD(P)-binding Rossmann-fold domains"/>
    <property type="match status" value="1"/>
</dbReference>
<dbReference type="RefSeq" id="WP_335962791.1">
    <property type="nucleotide sequence ID" value="NZ_JAXBLX010000035.1"/>
</dbReference>
<reference evidence="3 4" key="1">
    <citation type="submission" date="2024-09" db="EMBL/GenBank/DDBJ databases">
        <authorList>
            <person name="Sun Q."/>
            <person name="Mori K."/>
        </authorList>
    </citation>
    <scope>NUCLEOTIDE SEQUENCE [LARGE SCALE GENOMIC DNA]</scope>
    <source>
        <strain evidence="3 4">NCAIM B.02610</strain>
    </source>
</reference>
<dbReference type="Gene3D" id="3.40.50.720">
    <property type="entry name" value="NAD(P)-binding Rossmann-like Domain"/>
    <property type="match status" value="1"/>
</dbReference>
<accession>A0ABV6KFT0</accession>
<proteinExistence type="predicted"/>
<comment type="caution">
    <text evidence="3">The sequence shown here is derived from an EMBL/GenBank/DDBJ whole genome shotgun (WGS) entry which is preliminary data.</text>
</comment>
<dbReference type="Gene3D" id="3.30.360.10">
    <property type="entry name" value="Dihydrodipicolinate Reductase, domain 2"/>
    <property type="match status" value="1"/>
</dbReference>
<sequence length="339" mass="38135">MEELKVIQVGTGGFGQSWLKVIMDYPQTKLVGIVDIMQENLDAAQQITDLAPTKLYQDPDLAFKEVDADLVLIVTPPKTHKNLAIKALQAGFHVLMEKPITHTLKEAQELIEVSKNIDKKIAVSQNYRWRAPILTAKKLLSEQVIGQVGYMEYEFRKAMKFGGWRDNYSEILLEDMSIHHFDIMRFLLGAEPLGVYAKSFRPKWSWFSGNPSATLSIDFENDIQVSYFGSWVSRGKETTWNGDIRIVGEKGAIEVLDDEVSVSLVNDNDEVTCESIKLVDVPFDDRTSSLDNMVQSIFTNTTPATSIEDNIKSFQLTCSTIESAQTGVSVKISEIKNQQ</sequence>
<feature type="domain" description="GFO/IDH/MocA-like oxidoreductase" evidence="2">
    <location>
        <begin position="134"/>
        <end position="254"/>
    </location>
</feature>
<dbReference type="PANTHER" id="PTHR43377">
    <property type="entry name" value="BILIVERDIN REDUCTASE A"/>
    <property type="match status" value="1"/>
</dbReference>
<evidence type="ECO:0000259" key="1">
    <source>
        <dbReference type="Pfam" id="PF01408"/>
    </source>
</evidence>
<keyword evidence="4" id="KW-1185">Reference proteome</keyword>
<dbReference type="PANTHER" id="PTHR43377:SF1">
    <property type="entry name" value="BILIVERDIN REDUCTASE A"/>
    <property type="match status" value="1"/>
</dbReference>
<dbReference type="Pfam" id="PF22725">
    <property type="entry name" value="GFO_IDH_MocA_C3"/>
    <property type="match status" value="1"/>
</dbReference>
<dbReference type="InterPro" id="IPR055170">
    <property type="entry name" value="GFO_IDH_MocA-like_dom"/>
</dbReference>
<dbReference type="Pfam" id="PF01408">
    <property type="entry name" value="GFO_IDH_MocA"/>
    <property type="match status" value="1"/>
</dbReference>
<feature type="domain" description="Gfo/Idh/MocA-like oxidoreductase N-terminal" evidence="1">
    <location>
        <begin position="5"/>
        <end position="123"/>
    </location>
</feature>
<evidence type="ECO:0000259" key="2">
    <source>
        <dbReference type="Pfam" id="PF22725"/>
    </source>
</evidence>
<evidence type="ECO:0000313" key="3">
    <source>
        <dbReference type="EMBL" id="MFC0472176.1"/>
    </source>
</evidence>